<dbReference type="RefSeq" id="WP_397063182.1">
    <property type="nucleotide sequence ID" value="NZ_JBIRYL010000004.1"/>
</dbReference>
<organism evidence="1 2">
    <name type="scientific">Nocardia testacea</name>
    <dbReference type="NCBI Taxonomy" id="248551"/>
    <lineage>
        <taxon>Bacteria</taxon>
        <taxon>Bacillati</taxon>
        <taxon>Actinomycetota</taxon>
        <taxon>Actinomycetes</taxon>
        <taxon>Mycobacteriales</taxon>
        <taxon>Nocardiaceae</taxon>
        <taxon>Nocardia</taxon>
    </lineage>
</organism>
<evidence type="ECO:0000313" key="2">
    <source>
        <dbReference type="Proteomes" id="UP001611494"/>
    </source>
</evidence>
<evidence type="ECO:0008006" key="3">
    <source>
        <dbReference type="Google" id="ProtNLM"/>
    </source>
</evidence>
<keyword evidence="2" id="KW-1185">Reference proteome</keyword>
<gene>
    <name evidence="1" type="ORF">ACH49Z_18340</name>
</gene>
<evidence type="ECO:0000313" key="1">
    <source>
        <dbReference type="EMBL" id="MFI2231804.1"/>
    </source>
</evidence>
<reference evidence="1 2" key="1">
    <citation type="submission" date="2024-10" db="EMBL/GenBank/DDBJ databases">
        <title>The Natural Products Discovery Center: Release of the First 8490 Sequenced Strains for Exploring Actinobacteria Biosynthetic Diversity.</title>
        <authorList>
            <person name="Kalkreuter E."/>
            <person name="Kautsar S.A."/>
            <person name="Yang D."/>
            <person name="Bader C.D."/>
            <person name="Teijaro C.N."/>
            <person name="Fluegel L."/>
            <person name="Davis C.M."/>
            <person name="Simpson J.R."/>
            <person name="Lauterbach L."/>
            <person name="Steele A.D."/>
            <person name="Gui C."/>
            <person name="Meng S."/>
            <person name="Li G."/>
            <person name="Viehrig K."/>
            <person name="Ye F."/>
            <person name="Su P."/>
            <person name="Kiefer A.F."/>
            <person name="Nichols A."/>
            <person name="Cepeda A.J."/>
            <person name="Yan W."/>
            <person name="Fan B."/>
            <person name="Jiang Y."/>
            <person name="Adhikari A."/>
            <person name="Zheng C.-J."/>
            <person name="Schuster L."/>
            <person name="Cowan T.M."/>
            <person name="Smanski M.J."/>
            <person name="Chevrette M.G."/>
            <person name="De Carvalho L.P.S."/>
            <person name="Shen B."/>
        </authorList>
    </citation>
    <scope>NUCLEOTIDE SEQUENCE [LARGE SCALE GENOMIC DNA]</scope>
    <source>
        <strain evidence="1 2">NPDC019377</strain>
    </source>
</reference>
<comment type="caution">
    <text evidence="1">The sequence shown here is derived from an EMBL/GenBank/DDBJ whole genome shotgun (WGS) entry which is preliminary data.</text>
</comment>
<proteinExistence type="predicted"/>
<protein>
    <recommendedName>
        <fullName evidence="3">Glycosyltransferase family 2 protein</fullName>
    </recommendedName>
</protein>
<name>A0ABW7VZ15_9NOCA</name>
<accession>A0ABW7VZ15</accession>
<dbReference type="Proteomes" id="UP001611494">
    <property type="component" value="Unassembled WGS sequence"/>
</dbReference>
<dbReference type="EMBL" id="JBIRYL010000004">
    <property type="protein sequence ID" value="MFI2231804.1"/>
    <property type="molecule type" value="Genomic_DNA"/>
</dbReference>
<sequence length="248" mass="28304">MDDPGQSHLFAPFAEYDRVLLLEGATDRSDMTPSGIMNRIMANTQRAVSYALDNGISWLIPVDSDEIFYDEGDRSWRSMADVGHVTFWNHEAVPLSVDPTNCFTECTLFRVNGRTEFMAYGNGKSAVRVNPGVTAGIHGFGGYEGEHRAVAHPVILHYPNPSFDSWVAKFGNYSTFSDFWWDDPAAPVELKFMLRSRDLLRSAREKDDWDEARDYFATWTLDAATRERLLQEEVLRRYDPMAELLDRS</sequence>